<dbReference type="PANTHER" id="PTHR11062">
    <property type="entry name" value="EXOSTOSIN HEPARAN SULFATE GLYCOSYLTRANSFERASE -RELATED"/>
    <property type="match status" value="1"/>
</dbReference>
<dbReference type="InterPro" id="IPR040911">
    <property type="entry name" value="Exostosin_GT47"/>
</dbReference>
<evidence type="ECO:0000259" key="2">
    <source>
        <dbReference type="Pfam" id="PF03016"/>
    </source>
</evidence>
<dbReference type="Proteomes" id="UP000037460">
    <property type="component" value="Unassembled WGS sequence"/>
</dbReference>
<evidence type="ECO:0000313" key="3">
    <source>
        <dbReference type="EMBL" id="KOO23002.1"/>
    </source>
</evidence>
<dbReference type="Pfam" id="PF03016">
    <property type="entry name" value="Exostosin_GT47"/>
    <property type="match status" value="1"/>
</dbReference>
<accession>A0A0M0J9J6</accession>
<keyword evidence="3" id="KW-0808">Transferase</keyword>
<protein>
    <submittedName>
        <fullName evidence="3">Putative glycosyltransferase</fullName>
    </submittedName>
</protein>
<dbReference type="EMBL" id="JWZX01003229">
    <property type="protein sequence ID" value="KOO23002.1"/>
    <property type="molecule type" value="Genomic_DNA"/>
</dbReference>
<sequence length="469" mass="51091">MFGLLRVLMQYAVVGAGGDANASVHGWAPARPSWRIAAAGYVALLVVMLALHSVFKRTSCLRADTSSLSPAIWTSPDKSRPVEKGSTSGHHHHNKLLYVYDIPPSLAGAECSYCGVGAGRADPGYMTEHAAHQALRASSWTTREAHEGRWFVVPLLYSCASVCHMRLGELQVGKWFRDGRAAACATEEAGVAYVRRVFGWLSEQPAWRAAAHRHVFVWSQDKGAYRIAEHDPALFAELRRGVFVQVAGAFMPGRPLAFEPSWDVVIPPQSDRPIVPIPASAADARARQRTVFWQGAAAYAHSTYPARVAFVREYGAGQWPKVKLRIGQGGSASDRESAARGLTDATFCLFLSGHSPQRWSGSLGHMIASGCLLIFADDVSTLPLGETLPWESMSLQVPEATPAALSRLVEALSDAKLDEMLRQWRAVRPKLLFAPSARDGAVEQVAAALIRREATCMQMLTTALHPPHR</sequence>
<comment type="similarity">
    <text evidence="1">Belongs to the glycosyltransferase 47 family.</text>
</comment>
<proteinExistence type="inferred from homology"/>
<dbReference type="AlphaFoldDB" id="A0A0M0J9J6"/>
<evidence type="ECO:0000256" key="1">
    <source>
        <dbReference type="ARBA" id="ARBA00010271"/>
    </source>
</evidence>
<gene>
    <name evidence="3" type="ORF">Ctob_000979</name>
</gene>
<reference evidence="4" key="1">
    <citation type="journal article" date="2015" name="PLoS Genet.">
        <title>Genome Sequence and Transcriptome Analyses of Chrysochromulina tobin: Metabolic Tools for Enhanced Algal Fitness in the Prominent Order Prymnesiales (Haptophyceae).</title>
        <authorList>
            <person name="Hovde B.T."/>
            <person name="Deodato C.R."/>
            <person name="Hunsperger H.M."/>
            <person name="Ryken S.A."/>
            <person name="Yost W."/>
            <person name="Jha R.K."/>
            <person name="Patterson J."/>
            <person name="Monnat R.J. Jr."/>
            <person name="Barlow S.B."/>
            <person name="Starkenburg S.R."/>
            <person name="Cattolico R.A."/>
        </authorList>
    </citation>
    <scope>NUCLEOTIDE SEQUENCE</scope>
    <source>
        <strain evidence="4">CCMP291</strain>
    </source>
</reference>
<comment type="caution">
    <text evidence="3">The sequence shown here is derived from an EMBL/GenBank/DDBJ whole genome shotgun (WGS) entry which is preliminary data.</text>
</comment>
<dbReference type="GO" id="GO:0016757">
    <property type="term" value="F:glycosyltransferase activity"/>
    <property type="evidence" value="ECO:0007669"/>
    <property type="project" value="InterPro"/>
</dbReference>
<keyword evidence="4" id="KW-1185">Reference proteome</keyword>
<name>A0A0M0J9J6_9EUKA</name>
<dbReference type="InterPro" id="IPR004263">
    <property type="entry name" value="Exostosin"/>
</dbReference>
<evidence type="ECO:0000313" key="4">
    <source>
        <dbReference type="Proteomes" id="UP000037460"/>
    </source>
</evidence>
<feature type="domain" description="Exostosin GT47" evidence="2">
    <location>
        <begin position="97"/>
        <end position="411"/>
    </location>
</feature>
<organism evidence="3 4">
    <name type="scientific">Chrysochromulina tobinii</name>
    <dbReference type="NCBI Taxonomy" id="1460289"/>
    <lineage>
        <taxon>Eukaryota</taxon>
        <taxon>Haptista</taxon>
        <taxon>Haptophyta</taxon>
        <taxon>Prymnesiophyceae</taxon>
        <taxon>Prymnesiales</taxon>
        <taxon>Chrysochromulinaceae</taxon>
        <taxon>Chrysochromulina</taxon>
    </lineage>
</organism>